<feature type="domain" description="PpiC" evidence="8">
    <location>
        <begin position="286"/>
        <end position="385"/>
    </location>
</feature>
<evidence type="ECO:0000256" key="7">
    <source>
        <dbReference type="HAMAP-Rule" id="MF_01183"/>
    </source>
</evidence>
<dbReference type="OrthoDB" id="14196at2"/>
<keyword evidence="2 7" id="KW-0677">Repeat</keyword>
<evidence type="ECO:0000256" key="5">
    <source>
        <dbReference type="ARBA" id="ARBA00023186"/>
    </source>
</evidence>
<dbReference type="RefSeq" id="WP_067553600.1">
    <property type="nucleotide sequence ID" value="NZ_CP016895.1"/>
</dbReference>
<evidence type="ECO:0000313" key="9">
    <source>
        <dbReference type="EMBL" id="AOA57950.1"/>
    </source>
</evidence>
<dbReference type="Gene3D" id="1.10.4030.10">
    <property type="entry name" value="Porin chaperone SurA, peptide-binding domain"/>
    <property type="match status" value="1"/>
</dbReference>
<reference evidence="9 10" key="1">
    <citation type="submission" date="2016-08" db="EMBL/GenBank/DDBJ databases">
        <authorList>
            <person name="Seilhamer J.J."/>
        </authorList>
    </citation>
    <scope>NUCLEOTIDE SEQUENCE [LARGE SCALE GENOMIC DNA]</scope>
    <source>
        <strain evidence="9 10">BRTC-1</strain>
    </source>
</reference>
<dbReference type="EC" id="5.2.1.8" evidence="7"/>
<proteinExistence type="inferred from homology"/>
<dbReference type="GO" id="GO:0050821">
    <property type="term" value="P:protein stabilization"/>
    <property type="evidence" value="ECO:0007669"/>
    <property type="project" value="InterPro"/>
</dbReference>
<protein>
    <recommendedName>
        <fullName evidence="7">Chaperone SurA</fullName>
    </recommendedName>
    <alternativeName>
        <fullName evidence="7">Peptidyl-prolyl cis-trans isomerase SurA</fullName>
        <shortName evidence="7">PPIase SurA</shortName>
        <ecNumber evidence="7">5.2.1.8</ecNumber>
    </alternativeName>
    <alternativeName>
        <fullName evidence="7">Rotamase SurA</fullName>
    </alternativeName>
</protein>
<comment type="subcellular location">
    <subcellularLocation>
        <location evidence="7">Periplasm</location>
    </subcellularLocation>
    <text evidence="7">Is capable of associating with the outer membrane.</text>
</comment>
<evidence type="ECO:0000256" key="4">
    <source>
        <dbReference type="ARBA" id="ARBA00023110"/>
    </source>
</evidence>
<dbReference type="GO" id="GO:0042277">
    <property type="term" value="F:peptide binding"/>
    <property type="evidence" value="ECO:0007669"/>
    <property type="project" value="InterPro"/>
</dbReference>
<dbReference type="InterPro" id="IPR000297">
    <property type="entry name" value="PPIase_PpiC"/>
</dbReference>
<dbReference type="InterPro" id="IPR015391">
    <property type="entry name" value="SurA_N"/>
</dbReference>
<evidence type="ECO:0000256" key="3">
    <source>
        <dbReference type="ARBA" id="ARBA00022764"/>
    </source>
</evidence>
<name>A0A1B2LYD2_9GAMM</name>
<dbReference type="PROSITE" id="PS50198">
    <property type="entry name" value="PPIC_PPIASE_2"/>
    <property type="match status" value="2"/>
</dbReference>
<keyword evidence="4 7" id="KW-0697">Rotamase</keyword>
<dbReference type="Pfam" id="PF13145">
    <property type="entry name" value="Rotamase_2"/>
    <property type="match status" value="1"/>
</dbReference>
<keyword evidence="1 7" id="KW-0732">Signal</keyword>
<comment type="domain">
    <text evidence="7">The PPIase activity resides only in the second parvulin domain. The N-terminal region and the C-terminal tail are necessary and sufficient for the chaperone activity of SurA. The PPIase activity is dispensable for SurA to function as a chaperone. The N-terminal region and the C-terminal tail are also required for porin recognition.</text>
</comment>
<dbReference type="KEGG" id="ala:BFG52_06040"/>
<dbReference type="STRING" id="1789224.BFG52_06040"/>
<dbReference type="SUPFAM" id="SSF54534">
    <property type="entry name" value="FKBP-like"/>
    <property type="match status" value="2"/>
</dbReference>
<dbReference type="Pfam" id="PF09312">
    <property type="entry name" value="SurA_N"/>
    <property type="match status" value="1"/>
</dbReference>
<feature type="signal peptide" evidence="7">
    <location>
        <begin position="1"/>
        <end position="29"/>
    </location>
</feature>
<evidence type="ECO:0000256" key="2">
    <source>
        <dbReference type="ARBA" id="ARBA00022737"/>
    </source>
</evidence>
<dbReference type="InterPro" id="IPR023034">
    <property type="entry name" value="PPIase_SurA"/>
</dbReference>
<keyword evidence="5 7" id="KW-0143">Chaperone</keyword>
<evidence type="ECO:0000256" key="6">
    <source>
        <dbReference type="ARBA" id="ARBA00023235"/>
    </source>
</evidence>
<dbReference type="InterPro" id="IPR050280">
    <property type="entry name" value="OMP_Chaperone_SurA"/>
</dbReference>
<gene>
    <name evidence="7" type="primary">surA</name>
    <name evidence="9" type="ORF">BFG52_06040</name>
</gene>
<dbReference type="GO" id="GO:0003755">
    <property type="term" value="F:peptidyl-prolyl cis-trans isomerase activity"/>
    <property type="evidence" value="ECO:0007669"/>
    <property type="project" value="UniProtKB-UniRule"/>
</dbReference>
<keyword evidence="6 7" id="KW-0413">Isomerase</keyword>
<sequence length="443" mass="49561" precursor="true">MKTQIFKKRIQATLLALLISSSMSTLSHAQPVDQVIAVVGDSAILKSDLDLSIAEAEQRAKLQNKAIPSYHQLAVQMLDQLILQNAQLEQVKRFGLQVNEQELNDAVMRIARQSGESNLMNYQQKLDAMAPGTYEILRNRVAQQLLIQQLSQQQVMSRIRISDQDIDNFLKSPEGQAVTGNQVQVIHLRISGTAPAAELKQTATQVRAALNQSNDIQAIQNQFKTANITVEGNDMGLRSISSMPAELAARVSSLKTNQTTDLIQVQDGIHILKLLDRKQSAQQVLVPQFKTQHILIKTSEVVTPENAKQMIDSIYNRLQAGSDFNTLAATYSNDPGSAADGGNLGWVSPGMMVPEFDQIMQDIPVGQISQPFQTQFGWHILRVNEQRQQDMTRENQRNMARQVLGERQFDSEVDSWLRELRANTYIEIRDPSLDPKKQNGQAQ</sequence>
<dbReference type="SUPFAM" id="SSF109998">
    <property type="entry name" value="Triger factor/SurA peptide-binding domain-like"/>
    <property type="match status" value="1"/>
</dbReference>
<comment type="catalytic activity">
    <reaction evidence="7">
        <text>[protein]-peptidylproline (omega=180) = [protein]-peptidylproline (omega=0)</text>
        <dbReference type="Rhea" id="RHEA:16237"/>
        <dbReference type="Rhea" id="RHEA-COMP:10747"/>
        <dbReference type="Rhea" id="RHEA-COMP:10748"/>
        <dbReference type="ChEBI" id="CHEBI:83833"/>
        <dbReference type="ChEBI" id="CHEBI:83834"/>
        <dbReference type="EC" id="5.2.1.8"/>
    </reaction>
</comment>
<feature type="chain" id="PRO_5009003513" description="Chaperone SurA" evidence="7">
    <location>
        <begin position="30"/>
        <end position="443"/>
    </location>
</feature>
<dbReference type="Pfam" id="PF13616">
    <property type="entry name" value="Rotamase_3"/>
    <property type="match status" value="1"/>
</dbReference>
<dbReference type="PANTHER" id="PTHR47637:SF1">
    <property type="entry name" value="CHAPERONE SURA"/>
    <property type="match status" value="1"/>
</dbReference>
<dbReference type="Gene3D" id="3.10.50.40">
    <property type="match status" value="2"/>
</dbReference>
<dbReference type="PANTHER" id="PTHR47637">
    <property type="entry name" value="CHAPERONE SURA"/>
    <property type="match status" value="1"/>
</dbReference>
<dbReference type="InterPro" id="IPR027304">
    <property type="entry name" value="Trigger_fact/SurA_dom_sf"/>
</dbReference>
<evidence type="ECO:0000313" key="10">
    <source>
        <dbReference type="Proteomes" id="UP000093391"/>
    </source>
</evidence>
<evidence type="ECO:0000256" key="1">
    <source>
        <dbReference type="ARBA" id="ARBA00022729"/>
    </source>
</evidence>
<dbReference type="HAMAP" id="MF_01183">
    <property type="entry name" value="Chaperone_SurA"/>
    <property type="match status" value="1"/>
</dbReference>
<keyword evidence="3 7" id="KW-0574">Periplasm</keyword>
<organism evidence="9 10">
    <name type="scientific">Acinetobacter larvae</name>
    <dbReference type="NCBI Taxonomy" id="1789224"/>
    <lineage>
        <taxon>Bacteria</taxon>
        <taxon>Pseudomonadati</taxon>
        <taxon>Pseudomonadota</taxon>
        <taxon>Gammaproteobacteria</taxon>
        <taxon>Moraxellales</taxon>
        <taxon>Moraxellaceae</taxon>
        <taxon>Acinetobacter</taxon>
    </lineage>
</organism>
<dbReference type="AlphaFoldDB" id="A0A1B2LYD2"/>
<dbReference type="EMBL" id="CP016895">
    <property type="protein sequence ID" value="AOA57950.1"/>
    <property type="molecule type" value="Genomic_DNA"/>
</dbReference>
<dbReference type="GO" id="GO:0006457">
    <property type="term" value="P:protein folding"/>
    <property type="evidence" value="ECO:0007669"/>
    <property type="project" value="UniProtKB-UniRule"/>
</dbReference>
<dbReference type="GO" id="GO:0030288">
    <property type="term" value="C:outer membrane-bounded periplasmic space"/>
    <property type="evidence" value="ECO:0007669"/>
    <property type="project" value="InterPro"/>
</dbReference>
<comment type="function">
    <text evidence="7">Chaperone involved in the correct folding and assembly of outer membrane proteins. Recognizes specific patterns of aromatic residues and the orientation of their side chains, which are found more frequently in integral outer membrane proteins. May act in both early periplasmic and late outer membrane-associated steps of protein maturation.</text>
</comment>
<accession>A0A1B2LYD2</accession>
<dbReference type="GO" id="GO:0043165">
    <property type="term" value="P:Gram-negative-bacterium-type cell outer membrane assembly"/>
    <property type="evidence" value="ECO:0007669"/>
    <property type="project" value="InterPro"/>
</dbReference>
<feature type="domain" description="PpiC" evidence="8">
    <location>
        <begin position="180"/>
        <end position="276"/>
    </location>
</feature>
<keyword evidence="10" id="KW-1185">Reference proteome</keyword>
<dbReference type="GO" id="GO:0051082">
    <property type="term" value="F:unfolded protein binding"/>
    <property type="evidence" value="ECO:0007669"/>
    <property type="project" value="UniProtKB-UniRule"/>
</dbReference>
<dbReference type="Proteomes" id="UP000093391">
    <property type="component" value="Chromosome"/>
</dbReference>
<evidence type="ECO:0000259" key="8">
    <source>
        <dbReference type="PROSITE" id="PS50198"/>
    </source>
</evidence>
<dbReference type="InterPro" id="IPR046357">
    <property type="entry name" value="PPIase_dom_sf"/>
</dbReference>